<dbReference type="InterPro" id="IPR011010">
    <property type="entry name" value="DNA_brk_join_enz"/>
</dbReference>
<dbReference type="InterPro" id="IPR010998">
    <property type="entry name" value="Integrase_recombinase_N"/>
</dbReference>
<dbReference type="Gene3D" id="1.10.443.10">
    <property type="entry name" value="Intergrase catalytic core"/>
    <property type="match status" value="1"/>
</dbReference>
<feature type="domain" description="Core-binding (CB)" evidence="6">
    <location>
        <begin position="103"/>
        <end position="186"/>
    </location>
</feature>
<sequence length="367" mass="43016">MTTVDVICYKYKPLKTGELPLKIKVCKDRKTRYINLGVSTKAEYWDFEKNQPKSTCPDRELLEKLISSKISEVKSKIVELKSENKEFSATTLVDKVSNPVRLVTVGELFKQYLSRLEEEKRTGYRLSIQQTYNSLIKFNRHLDIPFSEMDCNWLRRYETWLRKQSKSENTIGIRFRNIRTIFNLAIDMELVKQEDYPFKKFKVSKLHQETAKRALSKDEILAVINYPTKGKDFYTRLAVALFTFSYFMGGINFVDMAYLTSRNITEGRLIYHRKKTSKLINLPLQDEALMVLKGYKDNSKGYLFPILSNAHKTEQQKLNRLHKVITKVNKVLKAIGEELNIPIKLTTYVASHSDFSFLLKFKHLQIF</sequence>
<reference evidence="7 8" key="1">
    <citation type="submission" date="2018-08" db="EMBL/GenBank/DDBJ databases">
        <title>A genome reference for cultivated species of the human gut microbiota.</title>
        <authorList>
            <person name="Zou Y."/>
            <person name="Xue W."/>
            <person name="Luo G."/>
        </authorList>
    </citation>
    <scope>NUCLEOTIDE SEQUENCE [LARGE SCALE GENOMIC DNA]</scope>
    <source>
        <strain evidence="7 8">AM23-23</strain>
    </source>
</reference>
<organism evidence="7 8">
    <name type="scientific">Phocaeicola plebeius</name>
    <dbReference type="NCBI Taxonomy" id="310297"/>
    <lineage>
        <taxon>Bacteria</taxon>
        <taxon>Pseudomonadati</taxon>
        <taxon>Bacteroidota</taxon>
        <taxon>Bacteroidia</taxon>
        <taxon>Bacteroidales</taxon>
        <taxon>Bacteroidaceae</taxon>
        <taxon>Phocaeicola</taxon>
    </lineage>
</organism>
<dbReference type="InterPro" id="IPR025269">
    <property type="entry name" value="SAM-like_dom"/>
</dbReference>
<proteinExistence type="predicted"/>
<dbReference type="GO" id="GO:0003677">
    <property type="term" value="F:DNA binding"/>
    <property type="evidence" value="ECO:0007669"/>
    <property type="project" value="UniProtKB-UniRule"/>
</dbReference>
<keyword evidence="1" id="KW-0229">DNA integration</keyword>
<dbReference type="InterPro" id="IPR044068">
    <property type="entry name" value="CB"/>
</dbReference>
<evidence type="ECO:0000256" key="2">
    <source>
        <dbReference type="ARBA" id="ARBA00023125"/>
    </source>
</evidence>
<feature type="non-terminal residue" evidence="7">
    <location>
        <position position="367"/>
    </location>
</feature>
<dbReference type="Proteomes" id="UP000283485">
    <property type="component" value="Unassembled WGS sequence"/>
</dbReference>
<dbReference type="SUPFAM" id="SSF56349">
    <property type="entry name" value="DNA breaking-rejoining enzymes"/>
    <property type="match status" value="1"/>
</dbReference>
<keyword evidence="5" id="KW-0472">Membrane</keyword>
<dbReference type="PROSITE" id="PS51900">
    <property type="entry name" value="CB"/>
    <property type="match status" value="1"/>
</dbReference>
<keyword evidence="5" id="KW-1133">Transmembrane helix</keyword>
<evidence type="ECO:0000313" key="8">
    <source>
        <dbReference type="Proteomes" id="UP000283485"/>
    </source>
</evidence>
<evidence type="ECO:0000256" key="4">
    <source>
        <dbReference type="PROSITE-ProRule" id="PRU01248"/>
    </source>
</evidence>
<dbReference type="Gene3D" id="1.10.150.130">
    <property type="match status" value="1"/>
</dbReference>
<name>A0A414R1Q0_9BACT</name>
<dbReference type="Pfam" id="PF13102">
    <property type="entry name" value="Phage_int_SAM_5"/>
    <property type="match status" value="1"/>
</dbReference>
<evidence type="ECO:0000259" key="6">
    <source>
        <dbReference type="PROSITE" id="PS51900"/>
    </source>
</evidence>
<evidence type="ECO:0000256" key="1">
    <source>
        <dbReference type="ARBA" id="ARBA00022908"/>
    </source>
</evidence>
<keyword evidence="5" id="KW-0812">Transmembrane</keyword>
<feature type="transmembrane region" description="Helical" evidence="5">
    <location>
        <begin position="233"/>
        <end position="254"/>
    </location>
</feature>
<comment type="caution">
    <text evidence="7">The sequence shown here is derived from an EMBL/GenBank/DDBJ whole genome shotgun (WGS) entry which is preliminary data.</text>
</comment>
<evidence type="ECO:0000256" key="3">
    <source>
        <dbReference type="ARBA" id="ARBA00023172"/>
    </source>
</evidence>
<protein>
    <submittedName>
        <fullName evidence="7">Site-specific integrase</fullName>
    </submittedName>
</protein>
<dbReference type="GO" id="GO:0015074">
    <property type="term" value="P:DNA integration"/>
    <property type="evidence" value="ECO:0007669"/>
    <property type="project" value="UniProtKB-KW"/>
</dbReference>
<dbReference type="AlphaFoldDB" id="A0A414R1Q0"/>
<gene>
    <name evidence="7" type="ORF">DW653_14185</name>
</gene>
<dbReference type="GO" id="GO:0006310">
    <property type="term" value="P:DNA recombination"/>
    <property type="evidence" value="ECO:0007669"/>
    <property type="project" value="UniProtKB-KW"/>
</dbReference>
<evidence type="ECO:0000256" key="5">
    <source>
        <dbReference type="SAM" id="Phobius"/>
    </source>
</evidence>
<accession>A0A414R1Q0</accession>
<dbReference type="InterPro" id="IPR013762">
    <property type="entry name" value="Integrase-like_cat_sf"/>
</dbReference>
<evidence type="ECO:0000313" key="7">
    <source>
        <dbReference type="EMBL" id="RHF86965.1"/>
    </source>
</evidence>
<dbReference type="EMBL" id="QRHQ01000038">
    <property type="protein sequence ID" value="RHF86965.1"/>
    <property type="molecule type" value="Genomic_DNA"/>
</dbReference>
<dbReference type="RefSeq" id="WP_118212128.1">
    <property type="nucleotide sequence ID" value="NZ_QRHQ01000038.1"/>
</dbReference>
<dbReference type="InterPro" id="IPR035386">
    <property type="entry name" value="Arm-DNA-bind_5"/>
</dbReference>
<keyword evidence="3" id="KW-0233">DNA recombination</keyword>
<dbReference type="Pfam" id="PF17293">
    <property type="entry name" value="Arm-DNA-bind_5"/>
    <property type="match status" value="1"/>
</dbReference>
<keyword evidence="2 4" id="KW-0238">DNA-binding</keyword>